<comment type="caution">
    <text evidence="1">The sequence shown here is derived from an EMBL/GenBank/DDBJ whole genome shotgun (WGS) entry which is preliminary data.</text>
</comment>
<proteinExistence type="predicted"/>
<gene>
    <name evidence="1" type="ORF">BU25DRAFT_426305</name>
</gene>
<reference evidence="1" key="1">
    <citation type="journal article" date="2020" name="Stud. Mycol.">
        <title>101 Dothideomycetes genomes: a test case for predicting lifestyles and emergence of pathogens.</title>
        <authorList>
            <person name="Haridas S."/>
            <person name="Albert R."/>
            <person name="Binder M."/>
            <person name="Bloem J."/>
            <person name="Labutti K."/>
            <person name="Salamov A."/>
            <person name="Andreopoulos B."/>
            <person name="Baker S."/>
            <person name="Barry K."/>
            <person name="Bills G."/>
            <person name="Bluhm B."/>
            <person name="Cannon C."/>
            <person name="Castanera R."/>
            <person name="Culley D."/>
            <person name="Daum C."/>
            <person name="Ezra D."/>
            <person name="Gonzalez J."/>
            <person name="Henrissat B."/>
            <person name="Kuo A."/>
            <person name="Liang C."/>
            <person name="Lipzen A."/>
            <person name="Lutzoni F."/>
            <person name="Magnuson J."/>
            <person name="Mondo S."/>
            <person name="Nolan M."/>
            <person name="Ohm R."/>
            <person name="Pangilinan J."/>
            <person name="Park H.-J."/>
            <person name="Ramirez L."/>
            <person name="Alfaro M."/>
            <person name="Sun H."/>
            <person name="Tritt A."/>
            <person name="Yoshinaga Y."/>
            <person name="Zwiers L.-H."/>
            <person name="Turgeon B."/>
            <person name="Goodwin S."/>
            <person name="Spatafora J."/>
            <person name="Crous P."/>
            <person name="Grigoriev I."/>
        </authorList>
    </citation>
    <scope>NUCLEOTIDE SEQUENCE</scope>
    <source>
        <strain evidence="1">CBS 525.71</strain>
    </source>
</reference>
<keyword evidence="2" id="KW-1185">Reference proteome</keyword>
<name>A0ACB6RIY2_9PLEO</name>
<dbReference type="Proteomes" id="UP000799754">
    <property type="component" value="Unassembled WGS sequence"/>
</dbReference>
<accession>A0ACB6RIY2</accession>
<dbReference type="EMBL" id="MU006752">
    <property type="protein sequence ID" value="KAF2621703.1"/>
    <property type="molecule type" value="Genomic_DNA"/>
</dbReference>
<protein>
    <submittedName>
        <fullName evidence="1">Uncharacterized protein</fullName>
    </submittedName>
</protein>
<evidence type="ECO:0000313" key="2">
    <source>
        <dbReference type="Proteomes" id="UP000799754"/>
    </source>
</evidence>
<organism evidence="1 2">
    <name type="scientific">Macroventuria anomochaeta</name>
    <dbReference type="NCBI Taxonomy" id="301207"/>
    <lineage>
        <taxon>Eukaryota</taxon>
        <taxon>Fungi</taxon>
        <taxon>Dikarya</taxon>
        <taxon>Ascomycota</taxon>
        <taxon>Pezizomycotina</taxon>
        <taxon>Dothideomycetes</taxon>
        <taxon>Pleosporomycetidae</taxon>
        <taxon>Pleosporales</taxon>
        <taxon>Pleosporineae</taxon>
        <taxon>Didymellaceae</taxon>
        <taxon>Macroventuria</taxon>
    </lineage>
</organism>
<sequence length="163" mass="18058">MSLNPLRVVKGLWSRPQPIPNLTSSANVHTSPNASHPRTVVSTTNRCTKISRNPFFSNVASTRDVPSHVHRKVKDDLKEGVSQRQGLQKRGDIQAMDSDESNGSIDGGSETGPPTTPDARRMLIPKHQQYRQLEPTALQSTRDYASEIIIEQSTNTILYLKAT</sequence>
<evidence type="ECO:0000313" key="1">
    <source>
        <dbReference type="EMBL" id="KAF2621703.1"/>
    </source>
</evidence>